<comment type="caution">
    <text evidence="2">The sequence shown here is derived from an EMBL/GenBank/DDBJ whole genome shotgun (WGS) entry which is preliminary data.</text>
</comment>
<evidence type="ECO:0000256" key="1">
    <source>
        <dbReference type="SAM" id="Phobius"/>
    </source>
</evidence>
<feature type="transmembrane region" description="Helical" evidence="1">
    <location>
        <begin position="21"/>
        <end position="40"/>
    </location>
</feature>
<dbReference type="AlphaFoldDB" id="A0A5B7D1H5"/>
<accession>A0A5B7D1H5</accession>
<dbReference type="EMBL" id="VSRR010000399">
    <property type="protein sequence ID" value="MPC15061.1"/>
    <property type="molecule type" value="Genomic_DNA"/>
</dbReference>
<sequence length="59" mass="6943">MPEHKKRECFKTLHNVTQDTLLPRAALAFMVMVLAVVESIEKIGNWWWCNAKDHHRKPS</sequence>
<keyword evidence="1" id="KW-0812">Transmembrane</keyword>
<evidence type="ECO:0000313" key="2">
    <source>
        <dbReference type="EMBL" id="MPC15061.1"/>
    </source>
</evidence>
<dbReference type="Proteomes" id="UP000324222">
    <property type="component" value="Unassembled WGS sequence"/>
</dbReference>
<keyword evidence="1" id="KW-1133">Transmembrane helix</keyword>
<name>A0A5B7D1H5_PORTR</name>
<organism evidence="2 3">
    <name type="scientific">Portunus trituberculatus</name>
    <name type="common">Swimming crab</name>
    <name type="synonym">Neptunus trituberculatus</name>
    <dbReference type="NCBI Taxonomy" id="210409"/>
    <lineage>
        <taxon>Eukaryota</taxon>
        <taxon>Metazoa</taxon>
        <taxon>Ecdysozoa</taxon>
        <taxon>Arthropoda</taxon>
        <taxon>Crustacea</taxon>
        <taxon>Multicrustacea</taxon>
        <taxon>Malacostraca</taxon>
        <taxon>Eumalacostraca</taxon>
        <taxon>Eucarida</taxon>
        <taxon>Decapoda</taxon>
        <taxon>Pleocyemata</taxon>
        <taxon>Brachyura</taxon>
        <taxon>Eubrachyura</taxon>
        <taxon>Portunoidea</taxon>
        <taxon>Portunidae</taxon>
        <taxon>Portuninae</taxon>
        <taxon>Portunus</taxon>
    </lineage>
</organism>
<reference evidence="2 3" key="1">
    <citation type="submission" date="2019-05" db="EMBL/GenBank/DDBJ databases">
        <title>Another draft genome of Portunus trituberculatus and its Hox gene families provides insights of decapod evolution.</title>
        <authorList>
            <person name="Jeong J.-H."/>
            <person name="Song I."/>
            <person name="Kim S."/>
            <person name="Choi T."/>
            <person name="Kim D."/>
            <person name="Ryu S."/>
            <person name="Kim W."/>
        </authorList>
    </citation>
    <scope>NUCLEOTIDE SEQUENCE [LARGE SCALE GENOMIC DNA]</scope>
    <source>
        <tissue evidence="2">Muscle</tissue>
    </source>
</reference>
<evidence type="ECO:0000313" key="3">
    <source>
        <dbReference type="Proteomes" id="UP000324222"/>
    </source>
</evidence>
<proteinExistence type="predicted"/>
<gene>
    <name evidence="2" type="ORF">E2C01_007844</name>
</gene>
<protein>
    <submittedName>
        <fullName evidence="2">Uncharacterized protein</fullName>
    </submittedName>
</protein>
<keyword evidence="3" id="KW-1185">Reference proteome</keyword>
<keyword evidence="1" id="KW-0472">Membrane</keyword>